<organism evidence="3 4">
    <name type="scientific">Candidatus Entotheonella gemina</name>
    <dbReference type="NCBI Taxonomy" id="1429439"/>
    <lineage>
        <taxon>Bacteria</taxon>
        <taxon>Pseudomonadati</taxon>
        <taxon>Nitrospinota/Tectimicrobiota group</taxon>
        <taxon>Candidatus Tectimicrobiota</taxon>
        <taxon>Candidatus Entotheonellia</taxon>
        <taxon>Candidatus Entotheonellales</taxon>
        <taxon>Candidatus Entotheonellaceae</taxon>
        <taxon>Candidatus Entotheonella</taxon>
    </lineage>
</organism>
<gene>
    <name evidence="3" type="ORF">ETSY2_14735</name>
</gene>
<dbReference type="HOGENOM" id="CLU_009600_0_3_7"/>
<evidence type="ECO:0000259" key="2">
    <source>
        <dbReference type="Pfam" id="PF01425"/>
    </source>
</evidence>
<dbReference type="AlphaFoldDB" id="W4M915"/>
<dbReference type="PATRIC" id="fig|1429439.4.peg.2512"/>
<proteinExistence type="inferred from homology"/>
<dbReference type="Pfam" id="PF01425">
    <property type="entry name" value="Amidase"/>
    <property type="match status" value="1"/>
</dbReference>
<keyword evidence="4" id="KW-1185">Reference proteome</keyword>
<dbReference type="EMBL" id="AZHX01000588">
    <property type="protein sequence ID" value="ETX06834.1"/>
    <property type="molecule type" value="Genomic_DNA"/>
</dbReference>
<dbReference type="InterPro" id="IPR000120">
    <property type="entry name" value="Amidase"/>
</dbReference>
<dbReference type="Gene3D" id="3.90.1300.10">
    <property type="entry name" value="Amidase signature (AS) domain"/>
    <property type="match status" value="1"/>
</dbReference>
<dbReference type="SUPFAM" id="SSF75304">
    <property type="entry name" value="Amidase signature (AS) enzymes"/>
    <property type="match status" value="1"/>
</dbReference>
<dbReference type="PANTHER" id="PTHR11895">
    <property type="entry name" value="TRANSAMIDASE"/>
    <property type="match status" value="1"/>
</dbReference>
<comment type="caution">
    <text evidence="3">The sequence shown here is derived from an EMBL/GenBank/DDBJ whole genome shotgun (WGS) entry which is preliminary data.</text>
</comment>
<sequence>MSNALCTKSLADLAELIRTRAVSPVELTQTYLDRIEQLNPQLDAFITKTGEQAIEQAKAMETEIAGGHYRGPMHGMPFGLKDIYDTKGILTTAHSKTRIDNVPTEDATTTAKLYEAGGILLGKLATHEYAHGGPSFDLPWPPARNPWHREHFTGGSSSGSGAAVAAGFMPMAMGSDTGGSIRGPAALCGLVGLKPTYGLVSRAGVIANSFSYDHAGPLTRTVEDAAIALQVLAGYDPRDPASANVEILDYRAALTGNIRGLRVGVARHFHEGQPNVNPELVAAFEAALDVLRGLGAVIEELASPMRTPHEYQHIKVVTAESELLSVHEGNLRSRPGDFGDDFLGRVLPACLLTARDYLNSQRERRAAIAEMEPIYAAHDVIASIGPGPAPALGTWRTIQFWQNGSITAPFNVTGGPALVQCIGYTASGLPLSMQLAGRPFDDATVLRAGHAYERATPWRERRPPLDPDAAFSTALPPVPEPPALECSQAEQDLVALAARRAGLTLDERQFAMVCAAAPYVDEIRKGLTRKRDWYEEPANVFVSTRT</sequence>
<feature type="domain" description="Amidase" evidence="2">
    <location>
        <begin position="26"/>
        <end position="446"/>
    </location>
</feature>
<dbReference type="InterPro" id="IPR023631">
    <property type="entry name" value="Amidase_dom"/>
</dbReference>
<comment type="similarity">
    <text evidence="1">Belongs to the amidase family.</text>
</comment>
<evidence type="ECO:0000313" key="4">
    <source>
        <dbReference type="Proteomes" id="UP000019140"/>
    </source>
</evidence>
<evidence type="ECO:0000313" key="3">
    <source>
        <dbReference type="EMBL" id="ETX06834.1"/>
    </source>
</evidence>
<dbReference type="InterPro" id="IPR036928">
    <property type="entry name" value="AS_sf"/>
</dbReference>
<dbReference type="InterPro" id="IPR020556">
    <property type="entry name" value="Amidase_CS"/>
</dbReference>
<name>W4M915_9BACT</name>
<reference evidence="3 4" key="1">
    <citation type="journal article" date="2014" name="Nature">
        <title>An environmental bacterial taxon with a large and distinct metabolic repertoire.</title>
        <authorList>
            <person name="Wilson M.C."/>
            <person name="Mori T."/>
            <person name="Ruckert C."/>
            <person name="Uria A.R."/>
            <person name="Helf M.J."/>
            <person name="Takada K."/>
            <person name="Gernert C."/>
            <person name="Steffens U.A."/>
            <person name="Heycke N."/>
            <person name="Schmitt S."/>
            <person name="Rinke C."/>
            <person name="Helfrich E.J."/>
            <person name="Brachmann A.O."/>
            <person name="Gurgui C."/>
            <person name="Wakimoto T."/>
            <person name="Kracht M."/>
            <person name="Crusemann M."/>
            <person name="Hentschel U."/>
            <person name="Abe I."/>
            <person name="Matsunaga S."/>
            <person name="Kalinowski J."/>
            <person name="Takeyama H."/>
            <person name="Piel J."/>
        </authorList>
    </citation>
    <scope>NUCLEOTIDE SEQUENCE [LARGE SCALE GENOMIC DNA]</scope>
    <source>
        <strain evidence="4">TSY2</strain>
    </source>
</reference>
<dbReference type="PANTHER" id="PTHR11895:SF7">
    <property type="entry name" value="GLUTAMYL-TRNA(GLN) AMIDOTRANSFERASE SUBUNIT A, MITOCHONDRIAL"/>
    <property type="match status" value="1"/>
</dbReference>
<evidence type="ECO:0000256" key="1">
    <source>
        <dbReference type="ARBA" id="ARBA00009199"/>
    </source>
</evidence>
<protein>
    <recommendedName>
        <fullName evidence="2">Amidase domain-containing protein</fullName>
    </recommendedName>
</protein>
<accession>W4M915</accession>
<dbReference type="PROSITE" id="PS00571">
    <property type="entry name" value="AMIDASES"/>
    <property type="match status" value="1"/>
</dbReference>
<dbReference type="Proteomes" id="UP000019140">
    <property type="component" value="Unassembled WGS sequence"/>
</dbReference>
<dbReference type="GO" id="GO:0003824">
    <property type="term" value="F:catalytic activity"/>
    <property type="evidence" value="ECO:0007669"/>
    <property type="project" value="InterPro"/>
</dbReference>